<dbReference type="Proteomes" id="UP000190188">
    <property type="component" value="Unassembled WGS sequence"/>
</dbReference>
<dbReference type="STRING" id="1324314.BVG16_23580"/>
<keyword evidence="2" id="KW-1185">Reference proteome</keyword>
<accession>A0A1T2X4F6</accession>
<protein>
    <submittedName>
        <fullName evidence="1">Uncharacterized protein</fullName>
    </submittedName>
</protein>
<dbReference type="EMBL" id="MSZX01000010">
    <property type="protein sequence ID" value="OPA74737.1"/>
    <property type="molecule type" value="Genomic_DNA"/>
</dbReference>
<dbReference type="AlphaFoldDB" id="A0A1T2X4F6"/>
<sequence>MISKPSIDAPYLLIYRLLDLPLMGCSDESIFSGASASVAGAFWVGKKGLAIVHKFHLLMQIKVTKCIQL</sequence>
<name>A0A1T2X4F6_9BACL</name>
<gene>
    <name evidence="1" type="ORF">BVG16_23580</name>
</gene>
<dbReference type="RefSeq" id="WP_078501652.1">
    <property type="nucleotide sequence ID" value="NZ_MSZX01000010.1"/>
</dbReference>
<evidence type="ECO:0000313" key="1">
    <source>
        <dbReference type="EMBL" id="OPA74737.1"/>
    </source>
</evidence>
<reference evidence="1 2" key="1">
    <citation type="submission" date="2017-01" db="EMBL/GenBank/DDBJ databases">
        <title>Genome analysis of Paenibacillus selenitrireducens ES3-24.</title>
        <authorList>
            <person name="Xu D."/>
            <person name="Yao R."/>
            <person name="Zheng S."/>
        </authorList>
    </citation>
    <scope>NUCLEOTIDE SEQUENCE [LARGE SCALE GENOMIC DNA]</scope>
    <source>
        <strain evidence="1 2">ES3-24</strain>
    </source>
</reference>
<proteinExistence type="predicted"/>
<organism evidence="1 2">
    <name type="scientific">Paenibacillus selenitireducens</name>
    <dbReference type="NCBI Taxonomy" id="1324314"/>
    <lineage>
        <taxon>Bacteria</taxon>
        <taxon>Bacillati</taxon>
        <taxon>Bacillota</taxon>
        <taxon>Bacilli</taxon>
        <taxon>Bacillales</taxon>
        <taxon>Paenibacillaceae</taxon>
        <taxon>Paenibacillus</taxon>
    </lineage>
</organism>
<comment type="caution">
    <text evidence="1">The sequence shown here is derived from an EMBL/GenBank/DDBJ whole genome shotgun (WGS) entry which is preliminary data.</text>
</comment>
<evidence type="ECO:0000313" key="2">
    <source>
        <dbReference type="Proteomes" id="UP000190188"/>
    </source>
</evidence>